<organism evidence="2 3">
    <name type="scientific">Arcanobacterium bovis</name>
    <dbReference type="NCBI Taxonomy" id="2529275"/>
    <lineage>
        <taxon>Bacteria</taxon>
        <taxon>Bacillati</taxon>
        <taxon>Actinomycetota</taxon>
        <taxon>Actinomycetes</taxon>
        <taxon>Actinomycetales</taxon>
        <taxon>Actinomycetaceae</taxon>
        <taxon>Arcanobacterium</taxon>
    </lineage>
</organism>
<protein>
    <submittedName>
        <fullName evidence="2">Transcriptional regulator</fullName>
    </submittedName>
</protein>
<feature type="domain" description="Schlafen AlbA-2" evidence="1">
    <location>
        <begin position="22"/>
        <end position="136"/>
    </location>
</feature>
<dbReference type="EMBL" id="SJDT01000004">
    <property type="protein sequence ID" value="TBW21413.1"/>
    <property type="molecule type" value="Genomic_DNA"/>
</dbReference>
<dbReference type="InterPro" id="IPR036388">
    <property type="entry name" value="WH-like_DNA-bd_sf"/>
</dbReference>
<sequence length="494" mass="53817">MDLSALIEDTVATLRAHKTDNLRVEAKAAVGGVPKKLSRTISAFSNTAGGLILLGLDENAGFIPAENFDAKRIADGLSRMCADDLTPPIRAQIEIVLFEDSEIVVAIIDELPAYDKPAWITTAGKYASSYVRGHDGDRALTNYEIDRLEENKGQPAWDIELVLDASESDLNSEIVNQIILREKTLHPRVFGALSDDEAKVSLHLLKRGDDGTLHPTMAGLLVAGKYPQQYFPRLNLTVSVFPGTDKSSQLDGKRFLDNVSLVGPIPYLVSDAVAAISRNMRIGGVVDGTFRHDLPDYPLVALREAITNALMHRDYSLAARGSQVQINMYADRLEIINPGGLFGPLTIDTLGQSGISAARNQFLSRLLETTSYPGSQGGFVAENRGTGFAEIVSQMTKNLMPTPRVTDSLTQFKIEFLRRNPTTSEKHAAKHGSSADAILQYLSTHTSATSKELAAAAGISVGGVRRLLNNMVASKQLERLEPLRSPKQRYRLIP</sequence>
<proteinExistence type="predicted"/>
<keyword evidence="3" id="KW-1185">Reference proteome</keyword>
<dbReference type="Pfam" id="PF13749">
    <property type="entry name" value="HATPase_c_4"/>
    <property type="match status" value="1"/>
</dbReference>
<dbReference type="Gene3D" id="3.30.950.30">
    <property type="entry name" value="Schlafen, AAA domain"/>
    <property type="match status" value="1"/>
</dbReference>
<dbReference type="PANTHER" id="PTHR30595:SF6">
    <property type="entry name" value="SCHLAFEN ALBA-2 DOMAIN-CONTAINING PROTEIN"/>
    <property type="match status" value="1"/>
</dbReference>
<evidence type="ECO:0000313" key="3">
    <source>
        <dbReference type="Proteomes" id="UP000293036"/>
    </source>
</evidence>
<dbReference type="Gene3D" id="1.10.10.10">
    <property type="entry name" value="Winged helix-like DNA-binding domain superfamily/Winged helix DNA-binding domain"/>
    <property type="match status" value="1"/>
</dbReference>
<dbReference type="InterPro" id="IPR036390">
    <property type="entry name" value="WH_DNA-bd_sf"/>
</dbReference>
<dbReference type="OrthoDB" id="9805115at2"/>
<reference evidence="2 3" key="1">
    <citation type="submission" date="2019-02" db="EMBL/GenBank/DDBJ databases">
        <title>Arcanobacterium bovis sp. nov., isolated from the milk of a cow with mastitis.</title>
        <authorList>
            <person name="Sammra O."/>
            <person name="Foster G."/>
            <person name="Hassan A."/>
            <person name="Alssahen M."/>
            <person name="Laemmler C."/>
            <person name="Borowiak M."/>
            <person name="Malorny B."/>
            <person name="Abdulmawjood A."/>
        </authorList>
    </citation>
    <scope>NUCLEOTIDE SEQUENCE [LARGE SCALE GENOMIC DNA]</scope>
    <source>
        <strain evidence="2 3">C605018/01/1</strain>
    </source>
</reference>
<comment type="caution">
    <text evidence="2">The sequence shown here is derived from an EMBL/GenBank/DDBJ whole genome shotgun (WGS) entry which is preliminary data.</text>
</comment>
<dbReference type="InterPro" id="IPR038475">
    <property type="entry name" value="RecG_C_sf"/>
</dbReference>
<dbReference type="Pfam" id="PF04326">
    <property type="entry name" value="SLFN_AlbA_2"/>
    <property type="match status" value="1"/>
</dbReference>
<dbReference type="Proteomes" id="UP000293036">
    <property type="component" value="Unassembled WGS sequence"/>
</dbReference>
<dbReference type="PANTHER" id="PTHR30595">
    <property type="entry name" value="GLPR-RELATED TRANSCRIPTIONAL REPRESSOR"/>
    <property type="match status" value="1"/>
</dbReference>
<gene>
    <name evidence="2" type="ORF">EZJ44_05535</name>
</gene>
<dbReference type="SUPFAM" id="SSF46785">
    <property type="entry name" value="Winged helix' DNA-binding domain"/>
    <property type="match status" value="1"/>
</dbReference>
<dbReference type="AlphaFoldDB" id="A0A4Q9UZG3"/>
<name>A0A4Q9UZG3_9ACTO</name>
<dbReference type="RefSeq" id="WP_131281150.1">
    <property type="nucleotide sequence ID" value="NZ_JBHSLR010000006.1"/>
</dbReference>
<evidence type="ECO:0000259" key="1">
    <source>
        <dbReference type="Pfam" id="PF04326"/>
    </source>
</evidence>
<dbReference type="Gene3D" id="3.30.565.60">
    <property type="match status" value="1"/>
</dbReference>
<accession>A0A4Q9UZG3</accession>
<dbReference type="InterPro" id="IPR007421">
    <property type="entry name" value="Schlafen_AlbA_2_dom"/>
</dbReference>
<dbReference type="InterPro" id="IPR038461">
    <property type="entry name" value="Schlafen_AlbA_2_dom_sf"/>
</dbReference>
<evidence type="ECO:0000313" key="2">
    <source>
        <dbReference type="EMBL" id="TBW21413.1"/>
    </source>
</evidence>